<dbReference type="OrthoDB" id="212436at2"/>
<dbReference type="InterPro" id="IPR020846">
    <property type="entry name" value="MFS_dom"/>
</dbReference>
<dbReference type="InterPro" id="IPR050189">
    <property type="entry name" value="MFS_Efflux_Transporters"/>
</dbReference>
<dbReference type="AlphaFoldDB" id="A0A2V5KUI5"/>
<evidence type="ECO:0000259" key="8">
    <source>
        <dbReference type="PROSITE" id="PS50850"/>
    </source>
</evidence>
<dbReference type="Proteomes" id="UP000247476">
    <property type="component" value="Unassembled WGS sequence"/>
</dbReference>
<feature type="transmembrane region" description="Helical" evidence="7">
    <location>
        <begin position="239"/>
        <end position="260"/>
    </location>
</feature>
<evidence type="ECO:0000256" key="5">
    <source>
        <dbReference type="ARBA" id="ARBA00022989"/>
    </source>
</evidence>
<comment type="subcellular location">
    <subcellularLocation>
        <location evidence="1">Cell membrane</location>
        <topology evidence="1">Multi-pass membrane protein</topology>
    </subcellularLocation>
</comment>
<feature type="transmembrane region" description="Helical" evidence="7">
    <location>
        <begin position="267"/>
        <end position="287"/>
    </location>
</feature>
<dbReference type="SUPFAM" id="SSF103473">
    <property type="entry name" value="MFS general substrate transporter"/>
    <property type="match status" value="1"/>
</dbReference>
<dbReference type="CDD" id="cd17324">
    <property type="entry name" value="MFS_NepI_like"/>
    <property type="match status" value="1"/>
</dbReference>
<keyword evidence="5 7" id="KW-1133">Transmembrane helix</keyword>
<accession>A0A2V5KUI5</accession>
<dbReference type="InterPro" id="IPR036259">
    <property type="entry name" value="MFS_trans_sf"/>
</dbReference>
<feature type="transmembrane region" description="Helical" evidence="7">
    <location>
        <begin position="357"/>
        <end position="378"/>
    </location>
</feature>
<keyword evidence="10" id="KW-1185">Reference proteome</keyword>
<feature type="transmembrane region" description="Helical" evidence="7">
    <location>
        <begin position="5"/>
        <end position="24"/>
    </location>
</feature>
<organism evidence="9 10">
    <name type="scientific">Paenibacillus flagellatus</name>
    <dbReference type="NCBI Taxonomy" id="2211139"/>
    <lineage>
        <taxon>Bacteria</taxon>
        <taxon>Bacillati</taxon>
        <taxon>Bacillota</taxon>
        <taxon>Bacilli</taxon>
        <taxon>Bacillales</taxon>
        <taxon>Paenibacillaceae</taxon>
        <taxon>Paenibacillus</taxon>
    </lineage>
</organism>
<feature type="transmembrane region" description="Helical" evidence="7">
    <location>
        <begin position="129"/>
        <end position="150"/>
    </location>
</feature>
<keyword evidence="3" id="KW-1003">Cell membrane</keyword>
<comment type="caution">
    <text evidence="9">The sequence shown here is derived from an EMBL/GenBank/DDBJ whole genome shotgun (WGS) entry which is preliminary data.</text>
</comment>
<keyword evidence="2" id="KW-0813">Transport</keyword>
<feature type="transmembrane region" description="Helical" evidence="7">
    <location>
        <begin position="96"/>
        <end position="117"/>
    </location>
</feature>
<dbReference type="EMBL" id="QJVJ01000003">
    <property type="protein sequence ID" value="PYI55587.1"/>
    <property type="molecule type" value="Genomic_DNA"/>
</dbReference>
<feature type="transmembrane region" description="Helical" evidence="7">
    <location>
        <begin position="67"/>
        <end position="90"/>
    </location>
</feature>
<protein>
    <submittedName>
        <fullName evidence="9">MFS transporter</fullName>
    </submittedName>
</protein>
<reference evidence="9 10" key="1">
    <citation type="submission" date="2018-05" db="EMBL/GenBank/DDBJ databases">
        <title>Paenibacillus flagellatus sp. nov., isolated from selenium mineral soil.</title>
        <authorList>
            <person name="Dai X."/>
        </authorList>
    </citation>
    <scope>NUCLEOTIDE SEQUENCE [LARGE SCALE GENOMIC DNA]</scope>
    <source>
        <strain evidence="9 10">DXL2</strain>
    </source>
</reference>
<dbReference type="InterPro" id="IPR011701">
    <property type="entry name" value="MFS"/>
</dbReference>
<dbReference type="Gene3D" id="1.20.1250.20">
    <property type="entry name" value="MFS general substrate transporter like domains"/>
    <property type="match status" value="1"/>
</dbReference>
<proteinExistence type="predicted"/>
<evidence type="ECO:0000256" key="4">
    <source>
        <dbReference type="ARBA" id="ARBA00022692"/>
    </source>
</evidence>
<evidence type="ECO:0000256" key="2">
    <source>
        <dbReference type="ARBA" id="ARBA00022448"/>
    </source>
</evidence>
<sequence length="390" mass="40593">MQYLFFSIMFAIGTDTFLISPLLPTLQSLFDVPTGSAGWMMGAYTLGSATFALIAGPLSDGWDRKKVLLCGLIGFAVSTILCGFAVDFWTMCLFRFMAGVSAAFTAPQVWASIPALFPPARIGKALGIAYAGLAVSQAFGVPIGSLLAAGHWSYPFWAIGLGSLLLAAAVAVAVPAMKPPLRPGAKPSVLSRYVALLGSGRARGTFLAYFFVHLGAGAAFAFLGKWLTDRFSLSIDETGYAILFLGLGNLLGSLCSSYAVKALGPHRAMATGMLFAIAAYVAVPYMPSVSLVTVVYFFLFAVLGVLFPLMVGLLNGLNPTVRGTISSLATSTMNAATTVGAWTSGMLYAAFAGYSAVGLFTGICLACSLLVFVSSGVLTSAEEQAEPKAG</sequence>
<feature type="transmembrane region" description="Helical" evidence="7">
    <location>
        <begin position="156"/>
        <end position="177"/>
    </location>
</feature>
<evidence type="ECO:0000256" key="6">
    <source>
        <dbReference type="ARBA" id="ARBA00023136"/>
    </source>
</evidence>
<dbReference type="PANTHER" id="PTHR43124:SF3">
    <property type="entry name" value="CHLORAMPHENICOL EFFLUX PUMP RV0191"/>
    <property type="match status" value="1"/>
</dbReference>
<evidence type="ECO:0000313" key="10">
    <source>
        <dbReference type="Proteomes" id="UP000247476"/>
    </source>
</evidence>
<name>A0A2V5KUI5_9BACL</name>
<keyword evidence="4 7" id="KW-0812">Transmembrane</keyword>
<dbReference type="PROSITE" id="PS50850">
    <property type="entry name" value="MFS"/>
    <property type="match status" value="1"/>
</dbReference>
<feature type="domain" description="Major facilitator superfamily (MFS) profile" evidence="8">
    <location>
        <begin position="1"/>
        <end position="379"/>
    </location>
</feature>
<dbReference type="GO" id="GO:0022857">
    <property type="term" value="F:transmembrane transporter activity"/>
    <property type="evidence" value="ECO:0007669"/>
    <property type="project" value="InterPro"/>
</dbReference>
<dbReference type="RefSeq" id="WP_110839388.1">
    <property type="nucleotide sequence ID" value="NZ_QJVJ01000003.1"/>
</dbReference>
<evidence type="ECO:0000256" key="3">
    <source>
        <dbReference type="ARBA" id="ARBA00022475"/>
    </source>
</evidence>
<evidence type="ECO:0000313" key="9">
    <source>
        <dbReference type="EMBL" id="PYI55587.1"/>
    </source>
</evidence>
<evidence type="ECO:0000256" key="1">
    <source>
        <dbReference type="ARBA" id="ARBA00004651"/>
    </source>
</evidence>
<gene>
    <name evidence="9" type="ORF">DLM86_07595</name>
</gene>
<dbReference type="Pfam" id="PF07690">
    <property type="entry name" value="MFS_1"/>
    <property type="match status" value="2"/>
</dbReference>
<feature type="transmembrane region" description="Helical" evidence="7">
    <location>
        <begin position="206"/>
        <end position="227"/>
    </location>
</feature>
<feature type="transmembrane region" description="Helical" evidence="7">
    <location>
        <begin position="293"/>
        <end position="316"/>
    </location>
</feature>
<dbReference type="PANTHER" id="PTHR43124">
    <property type="entry name" value="PURINE EFFLUX PUMP PBUE"/>
    <property type="match status" value="1"/>
</dbReference>
<evidence type="ECO:0000256" key="7">
    <source>
        <dbReference type="SAM" id="Phobius"/>
    </source>
</evidence>
<feature type="transmembrane region" description="Helical" evidence="7">
    <location>
        <begin position="36"/>
        <end position="55"/>
    </location>
</feature>
<keyword evidence="6 7" id="KW-0472">Membrane</keyword>
<feature type="transmembrane region" description="Helical" evidence="7">
    <location>
        <begin position="328"/>
        <end position="351"/>
    </location>
</feature>
<dbReference type="GO" id="GO:0005886">
    <property type="term" value="C:plasma membrane"/>
    <property type="evidence" value="ECO:0007669"/>
    <property type="project" value="UniProtKB-SubCell"/>
</dbReference>